<evidence type="ECO:0000256" key="1">
    <source>
        <dbReference type="SAM" id="MobiDB-lite"/>
    </source>
</evidence>
<dbReference type="OrthoDB" id="21018at2759"/>
<dbReference type="Gene3D" id="1.10.510.10">
    <property type="entry name" value="Transferase(Phosphotransferase) domain 1"/>
    <property type="match status" value="1"/>
</dbReference>
<dbReference type="Pfam" id="PF12330">
    <property type="entry name" value="Haspin_kinase"/>
    <property type="match status" value="1"/>
</dbReference>
<feature type="domain" description="Serine/threonine-protein kinase haspin C-terminal" evidence="2">
    <location>
        <begin position="198"/>
        <end position="315"/>
    </location>
</feature>
<evidence type="ECO:0000313" key="3">
    <source>
        <dbReference type="EMBL" id="PNH03564.1"/>
    </source>
</evidence>
<dbReference type="AlphaFoldDB" id="A0A2J7ZTG6"/>
<evidence type="ECO:0000313" key="4">
    <source>
        <dbReference type="Proteomes" id="UP000236333"/>
    </source>
</evidence>
<dbReference type="EMBL" id="PGGS01000488">
    <property type="protein sequence ID" value="PNH03564.1"/>
    <property type="molecule type" value="Genomic_DNA"/>
</dbReference>
<feature type="region of interest" description="Disordered" evidence="1">
    <location>
        <begin position="1"/>
        <end position="91"/>
    </location>
</feature>
<dbReference type="InterPro" id="IPR024604">
    <property type="entry name" value="GSG2_C"/>
</dbReference>
<evidence type="ECO:0000259" key="2">
    <source>
        <dbReference type="SMART" id="SM01331"/>
    </source>
</evidence>
<feature type="compositionally biased region" description="Low complexity" evidence="1">
    <location>
        <begin position="58"/>
        <end position="72"/>
    </location>
</feature>
<reference evidence="3 4" key="1">
    <citation type="journal article" date="2017" name="Mol. Biol. Evol.">
        <title>The 4-celled Tetrabaena socialis nuclear genome reveals the essential components for genetic control of cell number at the origin of multicellularity in the volvocine lineage.</title>
        <authorList>
            <person name="Featherston J."/>
            <person name="Arakaki Y."/>
            <person name="Hanschen E.R."/>
            <person name="Ferris P.J."/>
            <person name="Michod R.E."/>
            <person name="Olson B.J.S.C."/>
            <person name="Nozaki H."/>
            <person name="Durand P.M."/>
        </authorList>
    </citation>
    <scope>NUCLEOTIDE SEQUENCE [LARGE SCALE GENOMIC DNA]</scope>
    <source>
        <strain evidence="3 4">NIES-571</strain>
    </source>
</reference>
<sequence length="329" mass="34555">MLRDATNVAGGLKTFQRRGKQQAAEADGPSPAPSSIPHDHGFSCASVDSCRAAGSDCSSSGRGPAARRSGSPPDHDAPGLRSDPPFRRSGRPGPSWLIHGLNSRRASVLVRNPFASLLLEAGGLGGGVGAARRGPGGPAAAAARRQAERRRDAVLRVVGELCAQYAEATVSGASSSATALLGSSSRMRYTSAMSEVHTSLLESTSAKACAAGGGVRSTLRVPFRSQFDTYRWMRRLVGDDWSASVPATNCLWLAYMAEVLGAKYGGGVGTAKYGGGGKGHGEGKARAPLSAAQRRQLREFRKRAVAYDNCRELLRDELFEGLVQEAEEK</sequence>
<protein>
    <recommendedName>
        <fullName evidence="2">Serine/threonine-protein kinase haspin C-terminal domain-containing protein</fullName>
    </recommendedName>
</protein>
<organism evidence="3 4">
    <name type="scientific">Tetrabaena socialis</name>
    <dbReference type="NCBI Taxonomy" id="47790"/>
    <lineage>
        <taxon>Eukaryota</taxon>
        <taxon>Viridiplantae</taxon>
        <taxon>Chlorophyta</taxon>
        <taxon>core chlorophytes</taxon>
        <taxon>Chlorophyceae</taxon>
        <taxon>CS clade</taxon>
        <taxon>Chlamydomonadales</taxon>
        <taxon>Tetrabaenaceae</taxon>
        <taxon>Tetrabaena</taxon>
    </lineage>
</organism>
<name>A0A2J7ZTG6_9CHLO</name>
<accession>A0A2J7ZTG6</accession>
<comment type="caution">
    <text evidence="3">The sequence shown here is derived from an EMBL/GenBank/DDBJ whole genome shotgun (WGS) entry which is preliminary data.</text>
</comment>
<keyword evidence="4" id="KW-1185">Reference proteome</keyword>
<gene>
    <name evidence="3" type="ORF">TSOC_010381</name>
</gene>
<dbReference type="Proteomes" id="UP000236333">
    <property type="component" value="Unassembled WGS sequence"/>
</dbReference>
<proteinExistence type="predicted"/>
<dbReference type="SMART" id="SM01331">
    <property type="entry name" value="DUF3635"/>
    <property type="match status" value="1"/>
</dbReference>